<dbReference type="InterPro" id="IPR003661">
    <property type="entry name" value="HisK_dim/P_dom"/>
</dbReference>
<keyword evidence="7" id="KW-0418">Kinase</keyword>
<reference evidence="7 8" key="1">
    <citation type="journal article" date="2007" name="J. Bacteriol.">
        <title>Genome sequence analysis of the emerging human pathogenic acetic acid bacterium Granulibacter bethesdensis.</title>
        <authorList>
            <person name="Greenberg D.E."/>
            <person name="Porcella S.F."/>
            <person name="Zelazny A.M."/>
            <person name="Virtaneva K."/>
            <person name="Sturdevant D.E."/>
            <person name="Kupko J.J.III."/>
            <person name="Barbian K.D."/>
            <person name="Babar A."/>
            <person name="Dorward D.W."/>
            <person name="Holland S.M."/>
        </authorList>
    </citation>
    <scope>NUCLEOTIDE SEQUENCE [LARGE SCALE GENOMIC DNA]</scope>
    <source>
        <strain evidence="8">ATCC BAA-1260 / CGDNIH1</strain>
    </source>
</reference>
<dbReference type="HOGENOM" id="CLU_000445_114_51_5"/>
<keyword evidence="3 4" id="KW-0597">Phosphoprotein</keyword>
<dbReference type="PRINTS" id="PR00344">
    <property type="entry name" value="BCTRLSENSOR"/>
</dbReference>
<evidence type="ECO:0000256" key="4">
    <source>
        <dbReference type="PROSITE-ProRule" id="PRU00169"/>
    </source>
</evidence>
<organism evidence="7 8">
    <name type="scientific">Granulibacter bethesdensis (strain ATCC BAA-1260 / CGDNIH1)</name>
    <dbReference type="NCBI Taxonomy" id="391165"/>
    <lineage>
        <taxon>Bacteria</taxon>
        <taxon>Pseudomonadati</taxon>
        <taxon>Pseudomonadota</taxon>
        <taxon>Alphaproteobacteria</taxon>
        <taxon>Acetobacterales</taxon>
        <taxon>Acetobacteraceae</taxon>
        <taxon>Granulibacter</taxon>
    </lineage>
</organism>
<dbReference type="InterPro" id="IPR036890">
    <property type="entry name" value="HATPase_C_sf"/>
</dbReference>
<evidence type="ECO:0000259" key="6">
    <source>
        <dbReference type="PROSITE" id="PS50110"/>
    </source>
</evidence>
<dbReference type="CDD" id="cd00082">
    <property type="entry name" value="HisKA"/>
    <property type="match status" value="1"/>
</dbReference>
<evidence type="ECO:0000313" key="7">
    <source>
        <dbReference type="EMBL" id="ABI63230.1"/>
    </source>
</evidence>
<dbReference type="Gene3D" id="3.30.565.10">
    <property type="entry name" value="Histidine kinase-like ATPase, C-terminal domain"/>
    <property type="match status" value="1"/>
</dbReference>
<dbReference type="eggNOG" id="COG4191">
    <property type="taxonomic scope" value="Bacteria"/>
</dbReference>
<feature type="domain" description="Histidine kinase" evidence="5">
    <location>
        <begin position="386"/>
        <end position="609"/>
    </location>
</feature>
<dbReference type="AlphaFoldDB" id="Q0BPM2"/>
<dbReference type="SUPFAM" id="SSF55781">
    <property type="entry name" value="GAF domain-like"/>
    <property type="match status" value="1"/>
</dbReference>
<keyword evidence="8" id="KW-1185">Reference proteome</keyword>
<protein>
    <recommendedName>
        <fullName evidence="2">histidine kinase</fullName>
        <ecNumber evidence="2">2.7.13.3</ecNumber>
    </recommendedName>
</protein>
<dbReference type="SUPFAM" id="SSF52172">
    <property type="entry name" value="CheY-like"/>
    <property type="match status" value="2"/>
</dbReference>
<comment type="catalytic activity">
    <reaction evidence="1">
        <text>ATP + protein L-histidine = ADP + protein N-phospho-L-histidine.</text>
        <dbReference type="EC" id="2.7.13.3"/>
    </reaction>
</comment>
<gene>
    <name evidence="7" type="ordered locus">GbCGDNIH1_2332</name>
</gene>
<dbReference type="InterPro" id="IPR013656">
    <property type="entry name" value="PAS_4"/>
</dbReference>
<dbReference type="InterPro" id="IPR036097">
    <property type="entry name" value="HisK_dim/P_sf"/>
</dbReference>
<dbReference type="PROSITE" id="PS50110">
    <property type="entry name" value="RESPONSE_REGULATORY"/>
    <property type="match status" value="2"/>
</dbReference>
<dbReference type="Gene3D" id="3.30.450.20">
    <property type="entry name" value="PAS domain"/>
    <property type="match status" value="1"/>
</dbReference>
<dbReference type="PANTHER" id="PTHR43065">
    <property type="entry name" value="SENSOR HISTIDINE KINASE"/>
    <property type="match status" value="1"/>
</dbReference>
<evidence type="ECO:0000313" key="8">
    <source>
        <dbReference type="Proteomes" id="UP000001963"/>
    </source>
</evidence>
<accession>Q0BPM2</accession>
<evidence type="ECO:0000256" key="1">
    <source>
        <dbReference type="ARBA" id="ARBA00000085"/>
    </source>
</evidence>
<dbReference type="eggNOG" id="COG0784">
    <property type="taxonomic scope" value="Bacteria"/>
</dbReference>
<dbReference type="SUPFAM" id="SSF55874">
    <property type="entry name" value="ATPase domain of HSP90 chaperone/DNA topoisomerase II/histidine kinase"/>
    <property type="match status" value="1"/>
</dbReference>
<dbReference type="InterPro" id="IPR005467">
    <property type="entry name" value="His_kinase_dom"/>
</dbReference>
<feature type="modified residue" description="4-aspartylphosphate" evidence="4">
    <location>
        <position position="833"/>
    </location>
</feature>
<dbReference type="SMART" id="SM00448">
    <property type="entry name" value="REC"/>
    <property type="match status" value="2"/>
</dbReference>
<feature type="modified residue" description="4-aspartylphosphate" evidence="4">
    <location>
        <position position="682"/>
    </location>
</feature>
<evidence type="ECO:0000256" key="2">
    <source>
        <dbReference type="ARBA" id="ARBA00012438"/>
    </source>
</evidence>
<dbReference type="KEGG" id="gbe:GbCGDNIH1_2332"/>
<dbReference type="OrthoDB" id="9796100at2"/>
<keyword evidence="7" id="KW-0808">Transferase</keyword>
<feature type="domain" description="Response regulatory" evidence="6">
    <location>
        <begin position="632"/>
        <end position="746"/>
    </location>
</feature>
<name>Q0BPM2_GRABC</name>
<dbReference type="InterPro" id="IPR003594">
    <property type="entry name" value="HATPase_dom"/>
</dbReference>
<dbReference type="InterPro" id="IPR004358">
    <property type="entry name" value="Sig_transdc_His_kin-like_C"/>
</dbReference>
<dbReference type="InterPro" id="IPR001789">
    <property type="entry name" value="Sig_transdc_resp-reg_receiver"/>
</dbReference>
<dbReference type="Pfam" id="PF00072">
    <property type="entry name" value="Response_reg"/>
    <property type="match status" value="2"/>
</dbReference>
<sequence>MPMCLPESSSGCDDSAPVLFPDAAPGEIITYLRAMDWDASLIGPPENWSEPFRNAVALMLNAKAQIAMFCGPELVALYNDAYAPAIGGHHPGALGRPAQENWQEIWDVLEPLLRSVMETGQTVYGQNYPFRVNRHGYMEEVFFDISYSPVHGPDGTVEAVFCIVADRTQRVIDDRRLRTLQAISLNILSNTVENCATSALDILARESTQDIPHAALYIRREAPERLDCIGWYGAQPATLSIPLVQHTLPAAEDVATSESWKNLIRAALDSGNAVYGPSRALFPTLPALSAERMAILPLQVTHHIAGVLIVGKSRLYPPDAEYYRFFQLVANLVSTGLTTAIALREQRHRAKILEQKVAAAIAEREISETRLRQAQKMEMIGRLAGGVAHDFNNLLQVIGSNLELTILQLPETSAERRRLTSALEAMQRGSRLASQMLAFGRRQPLSPQAVSPSRLLQTVQDILLRTLGAGITLRIHTAPDSWNIRVDRGQIEAAILNLTLNARDAMKGHGSLTITTANTVVKPSQNGSILEIQPGDYVTLTVTDTGCGMAPDVITHVFEPFFTTKSEGQGTGLGMSMVYGFVKQSGGDIRIDSAPGRGTSISLILPRADEEDSLSDTPLLALDNTMLEGHETILVVEDEDAVRQSVQETLSQLGYNVLTARDADEALAILDSTIRIDLVFTDIIMPGTMRGTDLAVRIRQLRPETAILFTSGYTDSSVHRDDDNPIQLLNKPYSRDKLAHSIRAALITARSTPSFPHTASLQTAGDVLSSSHSLSSASPQQQWTILVTEDDPLIRMNLIDLLEEAGHSPIEAENAEEALSYLKTHSPDILFTDISLPGLSGVELACLARKRYPSIGIIFSSGYADVPGLPAEMKQNSCLLGKPFTSHELVKTLLQAWENRPAQGTDHGG</sequence>
<dbReference type="InterPro" id="IPR011006">
    <property type="entry name" value="CheY-like_superfamily"/>
</dbReference>
<dbReference type="Pfam" id="PF02518">
    <property type="entry name" value="HATPase_c"/>
    <property type="match status" value="1"/>
</dbReference>
<dbReference type="GO" id="GO:0000155">
    <property type="term" value="F:phosphorelay sensor kinase activity"/>
    <property type="evidence" value="ECO:0007669"/>
    <property type="project" value="InterPro"/>
</dbReference>
<dbReference type="Gene3D" id="3.40.50.2300">
    <property type="match status" value="2"/>
</dbReference>
<dbReference type="PROSITE" id="PS50109">
    <property type="entry name" value="HIS_KIN"/>
    <property type="match status" value="1"/>
</dbReference>
<dbReference type="SMART" id="SM00387">
    <property type="entry name" value="HATPase_c"/>
    <property type="match status" value="1"/>
</dbReference>
<dbReference type="EC" id="2.7.13.3" evidence="2"/>
<dbReference type="STRING" id="391165.GbCGDNIH1_2332"/>
<dbReference type="Gene3D" id="1.10.287.130">
    <property type="match status" value="1"/>
</dbReference>
<dbReference type="Pfam" id="PF08448">
    <property type="entry name" value="PAS_4"/>
    <property type="match status" value="1"/>
</dbReference>
<dbReference type="SUPFAM" id="SSF47384">
    <property type="entry name" value="Homodimeric domain of signal transducing histidine kinase"/>
    <property type="match status" value="1"/>
</dbReference>
<dbReference type="PANTHER" id="PTHR43065:SF49">
    <property type="entry name" value="HISTIDINE KINASE"/>
    <property type="match status" value="1"/>
</dbReference>
<evidence type="ECO:0000259" key="5">
    <source>
        <dbReference type="PROSITE" id="PS50109"/>
    </source>
</evidence>
<dbReference type="Proteomes" id="UP000001963">
    <property type="component" value="Chromosome"/>
</dbReference>
<proteinExistence type="predicted"/>
<feature type="domain" description="Response regulatory" evidence="6">
    <location>
        <begin position="784"/>
        <end position="897"/>
    </location>
</feature>
<dbReference type="EMBL" id="CP000394">
    <property type="protein sequence ID" value="ABI63230.1"/>
    <property type="molecule type" value="Genomic_DNA"/>
</dbReference>
<evidence type="ECO:0000256" key="3">
    <source>
        <dbReference type="ARBA" id="ARBA00022553"/>
    </source>
</evidence>